<dbReference type="AlphaFoldDB" id="A0A0L0UQE0"/>
<evidence type="ECO:0000256" key="2">
    <source>
        <dbReference type="SAM" id="Phobius"/>
    </source>
</evidence>
<keyword evidence="4" id="KW-1185">Reference proteome</keyword>
<dbReference type="Proteomes" id="UP000054564">
    <property type="component" value="Unassembled WGS sequence"/>
</dbReference>
<proteinExistence type="predicted"/>
<feature type="compositionally biased region" description="Polar residues" evidence="1">
    <location>
        <begin position="358"/>
        <end position="374"/>
    </location>
</feature>
<gene>
    <name evidence="3" type="ORF">PSTG_17402</name>
</gene>
<keyword evidence="2" id="KW-0812">Transmembrane</keyword>
<protein>
    <submittedName>
        <fullName evidence="3">Uncharacterized protein</fullName>
    </submittedName>
</protein>
<feature type="transmembrane region" description="Helical" evidence="2">
    <location>
        <begin position="612"/>
        <end position="630"/>
    </location>
</feature>
<sequence length="631" mass="71869">MMKQIPNSSLQETSRILSKITKSIPIVYIYRHVIIKDDQELKELISQTYHHNISRITHSISIINMLIGPLFTPKQLEELFISQKPNLELLLLRFNQNVSRRSGAYFDNCLDLISNWSETPSLQNFSFVRDPPLCYERENEKDEGILQSIIVSNLSTIDNFSVPATGKNITRLRFRIPGTDLTESLTNKLIGSKKFESIKPSPSLKLLDLSAGIFTTDTIGLSRILGQFRNLEYLIVDRSNLIFPVRSGRGFEPDLEEVDRRLRLIGCDCSRSPSTRAIVIATSWNFLNKLYLDELRSHKANEYRSTWNPADVPPLLDSTDHSGSSSAARRKTVGKSARRKKVGRSAYVSTPREKEPIETTTVKTESFSAEPASSTTLKIPMKNQRIPEKVTIIPPKFKLKGISTEIELLSSSYPTEVEVQEEKKIRECWNHRFTEGWIAPDEQDELQEKFDQLVESKTVMLVPSSSDDTLNHRNFNYHGNGINHPKSNQDDLFQKFIETHNLREISIQEVEELILDLSISQTPGSGGRPPILCTINDCPKFGQRAWTASSSSSNKELHVKSSSENLDEVGNKLVDHQNIDLGRQDDVHTLFRDLTIFIIIVKLKLKTYRIKIIINILFLLALFILLIVHTL</sequence>
<keyword evidence="2" id="KW-1133">Transmembrane helix</keyword>
<organism evidence="3 4">
    <name type="scientific">Puccinia striiformis f. sp. tritici PST-78</name>
    <dbReference type="NCBI Taxonomy" id="1165861"/>
    <lineage>
        <taxon>Eukaryota</taxon>
        <taxon>Fungi</taxon>
        <taxon>Dikarya</taxon>
        <taxon>Basidiomycota</taxon>
        <taxon>Pucciniomycotina</taxon>
        <taxon>Pucciniomycetes</taxon>
        <taxon>Pucciniales</taxon>
        <taxon>Pucciniaceae</taxon>
        <taxon>Puccinia</taxon>
    </lineage>
</organism>
<feature type="compositionally biased region" description="Basic residues" evidence="1">
    <location>
        <begin position="328"/>
        <end position="343"/>
    </location>
</feature>
<keyword evidence="2" id="KW-0472">Membrane</keyword>
<dbReference type="EMBL" id="AJIL01000484">
    <property type="protein sequence ID" value="KNE89141.1"/>
    <property type="molecule type" value="Genomic_DNA"/>
</dbReference>
<comment type="caution">
    <text evidence="3">The sequence shown here is derived from an EMBL/GenBank/DDBJ whole genome shotgun (WGS) entry which is preliminary data.</text>
</comment>
<accession>A0A0L0UQE0</accession>
<name>A0A0L0UQE0_9BASI</name>
<evidence type="ECO:0000256" key="1">
    <source>
        <dbReference type="SAM" id="MobiDB-lite"/>
    </source>
</evidence>
<feature type="region of interest" description="Disordered" evidence="1">
    <location>
        <begin position="310"/>
        <end position="374"/>
    </location>
</feature>
<evidence type="ECO:0000313" key="4">
    <source>
        <dbReference type="Proteomes" id="UP000054564"/>
    </source>
</evidence>
<evidence type="ECO:0000313" key="3">
    <source>
        <dbReference type="EMBL" id="KNE89141.1"/>
    </source>
</evidence>
<dbReference type="OrthoDB" id="3353982at2759"/>
<reference evidence="4" key="1">
    <citation type="submission" date="2014-03" db="EMBL/GenBank/DDBJ databases">
        <title>The Genome Sequence of Puccinia striiformis f. sp. tritici PST-78.</title>
        <authorList>
            <consortium name="The Broad Institute Genome Sequencing Platform"/>
            <person name="Cuomo C."/>
            <person name="Hulbert S."/>
            <person name="Chen X."/>
            <person name="Walker B."/>
            <person name="Young S.K."/>
            <person name="Zeng Q."/>
            <person name="Gargeya S."/>
            <person name="Fitzgerald M."/>
            <person name="Haas B."/>
            <person name="Abouelleil A."/>
            <person name="Alvarado L."/>
            <person name="Arachchi H.M."/>
            <person name="Berlin A.M."/>
            <person name="Chapman S.B."/>
            <person name="Goldberg J."/>
            <person name="Griggs A."/>
            <person name="Gujja S."/>
            <person name="Hansen M."/>
            <person name="Howarth C."/>
            <person name="Imamovic A."/>
            <person name="Larimer J."/>
            <person name="McCowan C."/>
            <person name="Montmayeur A."/>
            <person name="Murphy C."/>
            <person name="Neiman D."/>
            <person name="Pearson M."/>
            <person name="Priest M."/>
            <person name="Roberts A."/>
            <person name="Saif S."/>
            <person name="Shea T."/>
            <person name="Sisk P."/>
            <person name="Sykes S."/>
            <person name="Wortman J."/>
            <person name="Nusbaum C."/>
            <person name="Birren B."/>
        </authorList>
    </citation>
    <scope>NUCLEOTIDE SEQUENCE [LARGE SCALE GENOMIC DNA]</scope>
    <source>
        <strain evidence="4">race PST-78</strain>
    </source>
</reference>